<gene>
    <name evidence="1" type="ORF">ACIPUP_07570</name>
</gene>
<protein>
    <submittedName>
        <fullName evidence="1">Uncharacterized protein</fullName>
    </submittedName>
</protein>
<name>A0ABW8G928_9GAMM</name>
<keyword evidence="2" id="KW-1185">Reference proteome</keyword>
<dbReference type="Proteomes" id="UP001617689">
    <property type="component" value="Unassembled WGS sequence"/>
</dbReference>
<reference evidence="1 2" key="1">
    <citation type="submission" date="2024-10" db="EMBL/GenBank/DDBJ databases">
        <authorList>
            <person name="Lu C.-H."/>
        </authorList>
    </citation>
    <scope>NUCLEOTIDE SEQUENCE [LARGE SCALE GENOMIC DNA]</scope>
    <source>
        <strain evidence="1 2">22ZTDG03-2</strain>
    </source>
</reference>
<sequence length="96" mass="10364">MGKINDGIGIGLTPVAHVDKRSAAAGSICWTAAGRDLNLEHGTPLFVSQPPAGLVSLVEFLEKELPDEAYEYGDEKIRNAWIWLTTVAKNQNSEGL</sequence>
<evidence type="ECO:0000313" key="1">
    <source>
        <dbReference type="EMBL" id="MFJ5429010.1"/>
    </source>
</evidence>
<evidence type="ECO:0000313" key="2">
    <source>
        <dbReference type="Proteomes" id="UP001617689"/>
    </source>
</evidence>
<dbReference type="EMBL" id="JBIXLL010000003">
    <property type="protein sequence ID" value="MFJ5429010.1"/>
    <property type="molecule type" value="Genomic_DNA"/>
</dbReference>
<comment type="caution">
    <text evidence="1">The sequence shown here is derived from an EMBL/GenBank/DDBJ whole genome shotgun (WGS) entry which is preliminary data.</text>
</comment>
<accession>A0ABW8G928</accession>
<organism evidence="1 2">
    <name type="scientific">Pectobacterium actinidiae</name>
    <dbReference type="NCBI Taxonomy" id="1507808"/>
    <lineage>
        <taxon>Bacteria</taxon>
        <taxon>Pseudomonadati</taxon>
        <taxon>Pseudomonadota</taxon>
        <taxon>Gammaproteobacteria</taxon>
        <taxon>Enterobacterales</taxon>
        <taxon>Pectobacteriaceae</taxon>
        <taxon>Pectobacterium</taxon>
    </lineage>
</organism>
<dbReference type="RefSeq" id="WP_400395208.1">
    <property type="nucleotide sequence ID" value="NZ_JBIXLL010000003.1"/>
</dbReference>
<proteinExistence type="predicted"/>